<dbReference type="AlphaFoldDB" id="A0A914HZC3"/>
<evidence type="ECO:0000256" key="3">
    <source>
        <dbReference type="ARBA" id="ARBA00023274"/>
    </source>
</evidence>
<keyword evidence="7" id="KW-1185">Reference proteome</keyword>
<dbReference type="Pfam" id="PF01778">
    <property type="entry name" value="Ribosomal_L28e"/>
    <property type="match status" value="1"/>
</dbReference>
<feature type="domain" description="Ribosomal eL28/Mak16" evidence="6">
    <location>
        <begin position="11"/>
        <end position="126"/>
    </location>
</feature>
<dbReference type="WBParaSite" id="Gr19_v10_g542.t1">
    <property type="protein sequence ID" value="Gr19_v10_g542.t1"/>
    <property type="gene ID" value="Gr19_v10_g542"/>
</dbReference>
<comment type="similarity">
    <text evidence="1">Belongs to the eukaryotic ribosomal protein eL28 family.</text>
</comment>
<evidence type="ECO:0000313" key="8">
    <source>
        <dbReference type="WBParaSite" id="Gr19_v10_g542.t1"/>
    </source>
</evidence>
<evidence type="ECO:0000256" key="2">
    <source>
        <dbReference type="ARBA" id="ARBA00022980"/>
    </source>
</evidence>
<dbReference type="GO" id="GO:0005840">
    <property type="term" value="C:ribosome"/>
    <property type="evidence" value="ECO:0007669"/>
    <property type="project" value="UniProtKB-KW"/>
</dbReference>
<name>A0A914HZC3_GLORO</name>
<dbReference type="GO" id="GO:0006412">
    <property type="term" value="P:translation"/>
    <property type="evidence" value="ECO:0007669"/>
    <property type="project" value="InterPro"/>
</dbReference>
<dbReference type="InterPro" id="IPR002672">
    <property type="entry name" value="Ribosomal_eL28"/>
</dbReference>
<keyword evidence="2" id="KW-0689">Ribosomal protein</keyword>
<sequence>MVHINNASSYIQWQVIRKNSAFLKRQRGIPKQFSTEPFNLARMNSIRHNGMINKKAVDIRAAKDGKGVVLSLKKKTKAGQPTKATTSTALTRDSRRVIIAVGKAVNAYKPSHAKLAQRRASQILRSQKTKAKPATQSTVVGTTIASDAPVANVASLTKATASTSKMGYVCALGIMRVSSASAALAISVLAKLVRPNGSSASALTEPPRSSYPSVSPGPHKKAFSICNVSHAQNATGGSVSAIRSPFPGGWSFVRDILRKNKRSAVNWLW</sequence>
<dbReference type="Proteomes" id="UP000887572">
    <property type="component" value="Unplaced"/>
</dbReference>
<dbReference type="InterPro" id="IPR029004">
    <property type="entry name" value="Ribosomal_eL28/Mak16"/>
</dbReference>
<evidence type="ECO:0000256" key="1">
    <source>
        <dbReference type="ARBA" id="ARBA00007926"/>
    </source>
</evidence>
<evidence type="ECO:0000256" key="4">
    <source>
        <dbReference type="ARBA" id="ARBA00035223"/>
    </source>
</evidence>
<dbReference type="GO" id="GO:0003735">
    <property type="term" value="F:structural constituent of ribosome"/>
    <property type="evidence" value="ECO:0007669"/>
    <property type="project" value="InterPro"/>
</dbReference>
<evidence type="ECO:0000256" key="5">
    <source>
        <dbReference type="ARBA" id="ARBA00035330"/>
    </source>
</evidence>
<protein>
    <recommendedName>
        <fullName evidence="4">Large ribosomal subunit protein eL28</fullName>
    </recommendedName>
    <alternativeName>
        <fullName evidence="5">60S ribosomal protein L28</fullName>
    </alternativeName>
</protein>
<accession>A0A914HZC3</accession>
<evidence type="ECO:0000259" key="6">
    <source>
        <dbReference type="Pfam" id="PF01778"/>
    </source>
</evidence>
<dbReference type="GO" id="GO:1990904">
    <property type="term" value="C:ribonucleoprotein complex"/>
    <property type="evidence" value="ECO:0007669"/>
    <property type="project" value="UniProtKB-KW"/>
</dbReference>
<organism evidence="7 8">
    <name type="scientific">Globodera rostochiensis</name>
    <name type="common">Golden nematode worm</name>
    <name type="synonym">Heterodera rostochiensis</name>
    <dbReference type="NCBI Taxonomy" id="31243"/>
    <lineage>
        <taxon>Eukaryota</taxon>
        <taxon>Metazoa</taxon>
        <taxon>Ecdysozoa</taxon>
        <taxon>Nematoda</taxon>
        <taxon>Chromadorea</taxon>
        <taxon>Rhabditida</taxon>
        <taxon>Tylenchina</taxon>
        <taxon>Tylenchomorpha</taxon>
        <taxon>Tylenchoidea</taxon>
        <taxon>Heteroderidae</taxon>
        <taxon>Heteroderinae</taxon>
        <taxon>Globodera</taxon>
    </lineage>
</organism>
<proteinExistence type="inferred from homology"/>
<dbReference type="Gene3D" id="3.30.390.110">
    <property type="match status" value="1"/>
</dbReference>
<evidence type="ECO:0000313" key="7">
    <source>
        <dbReference type="Proteomes" id="UP000887572"/>
    </source>
</evidence>
<reference evidence="8" key="1">
    <citation type="submission" date="2022-11" db="UniProtKB">
        <authorList>
            <consortium name="WormBaseParasite"/>
        </authorList>
    </citation>
    <scope>IDENTIFICATION</scope>
</reference>
<dbReference type="PANTHER" id="PTHR10544">
    <property type="entry name" value="60S RIBOSOMAL PROTEIN L28"/>
    <property type="match status" value="1"/>
</dbReference>
<keyword evidence="3" id="KW-0687">Ribonucleoprotein</keyword>